<protein>
    <submittedName>
        <fullName evidence="2">Uncharacterized protein</fullName>
    </submittedName>
</protein>
<proteinExistence type="predicted"/>
<accession>A0A6L7HWU0</accession>
<evidence type="ECO:0000313" key="2">
    <source>
        <dbReference type="EMBL" id="MXR68819.1"/>
    </source>
</evidence>
<name>A0A6L7HWU0_9GAMM</name>
<organism evidence="2 3">
    <name type="scientific">Shewanella insulae</name>
    <dbReference type="NCBI Taxonomy" id="2681496"/>
    <lineage>
        <taxon>Bacteria</taxon>
        <taxon>Pseudomonadati</taxon>
        <taxon>Pseudomonadota</taxon>
        <taxon>Gammaproteobacteria</taxon>
        <taxon>Alteromonadales</taxon>
        <taxon>Shewanellaceae</taxon>
        <taxon>Shewanella</taxon>
    </lineage>
</organism>
<sequence>MASLLGGYGAAALACILLAQSLPLSRLDAVLVGTMVSFGIFATMIIRLFSIRSHLRVVLEPVALCSLLFGLTLVLG</sequence>
<dbReference type="EMBL" id="WRPA01000006">
    <property type="protein sequence ID" value="MXR68819.1"/>
    <property type="molecule type" value="Genomic_DNA"/>
</dbReference>
<dbReference type="AlphaFoldDB" id="A0A6L7HWU0"/>
<evidence type="ECO:0000313" key="3">
    <source>
        <dbReference type="Proteomes" id="UP000474778"/>
    </source>
</evidence>
<feature type="transmembrane region" description="Helical" evidence="1">
    <location>
        <begin position="29"/>
        <end position="50"/>
    </location>
</feature>
<comment type="caution">
    <text evidence="2">The sequence shown here is derived from an EMBL/GenBank/DDBJ whole genome shotgun (WGS) entry which is preliminary data.</text>
</comment>
<dbReference type="RefSeq" id="WP_160795420.1">
    <property type="nucleotide sequence ID" value="NZ_CANMWR010000021.1"/>
</dbReference>
<feature type="transmembrane region" description="Helical" evidence="1">
    <location>
        <begin position="57"/>
        <end position="75"/>
    </location>
</feature>
<gene>
    <name evidence="2" type="ORF">GNT65_09085</name>
</gene>
<dbReference type="Proteomes" id="UP000474778">
    <property type="component" value="Unassembled WGS sequence"/>
</dbReference>
<keyword evidence="1" id="KW-1133">Transmembrane helix</keyword>
<evidence type="ECO:0000256" key="1">
    <source>
        <dbReference type="SAM" id="Phobius"/>
    </source>
</evidence>
<keyword evidence="1" id="KW-0472">Membrane</keyword>
<keyword evidence="3" id="KW-1185">Reference proteome</keyword>
<reference evidence="2 3" key="1">
    <citation type="submission" date="2019-12" db="EMBL/GenBank/DDBJ databases">
        <title>Shewanella insulae sp. nov., isolated from a tidal flat.</title>
        <authorList>
            <person name="Yoon J.-H."/>
        </authorList>
    </citation>
    <scope>NUCLEOTIDE SEQUENCE [LARGE SCALE GENOMIC DNA]</scope>
    <source>
        <strain evidence="2 3">JBTF-M18</strain>
    </source>
</reference>
<keyword evidence="1" id="KW-0812">Transmembrane</keyword>